<feature type="active site" evidence="1">
    <location>
        <position position="174"/>
    </location>
</feature>
<organism evidence="3 4">
    <name type="scientific">Callorhinchus milii</name>
    <name type="common">Ghost shark</name>
    <dbReference type="NCBI Taxonomy" id="7868"/>
    <lineage>
        <taxon>Eukaryota</taxon>
        <taxon>Metazoa</taxon>
        <taxon>Chordata</taxon>
        <taxon>Craniata</taxon>
        <taxon>Vertebrata</taxon>
        <taxon>Chondrichthyes</taxon>
        <taxon>Holocephali</taxon>
        <taxon>Chimaeriformes</taxon>
        <taxon>Callorhinchidae</taxon>
        <taxon>Callorhinchus</taxon>
    </lineage>
</organism>
<dbReference type="GO" id="GO:0005178">
    <property type="term" value="F:integrin binding"/>
    <property type="evidence" value="ECO:0007669"/>
    <property type="project" value="TreeGrafter"/>
</dbReference>
<reference evidence="4" key="1">
    <citation type="journal article" date="2006" name="Science">
        <title>Ancient noncoding elements conserved in the human genome.</title>
        <authorList>
            <person name="Venkatesh B."/>
            <person name="Kirkness E.F."/>
            <person name="Loh Y.H."/>
            <person name="Halpern A.L."/>
            <person name="Lee A.P."/>
            <person name="Johnson J."/>
            <person name="Dandona N."/>
            <person name="Viswanathan L.D."/>
            <person name="Tay A."/>
            <person name="Venter J.C."/>
            <person name="Strausberg R.L."/>
            <person name="Brenner S."/>
        </authorList>
    </citation>
    <scope>NUCLEOTIDE SEQUENCE [LARGE SCALE GENOMIC DNA]</scope>
</reference>
<dbReference type="GO" id="GO:0007229">
    <property type="term" value="P:integrin-mediated signaling pathway"/>
    <property type="evidence" value="ECO:0007669"/>
    <property type="project" value="TreeGrafter"/>
</dbReference>
<dbReference type="GeneTree" id="ENSGT00940000159822"/>
<dbReference type="Gene3D" id="3.40.390.10">
    <property type="entry name" value="Collagenase (Catalytic Domain)"/>
    <property type="match status" value="1"/>
</dbReference>
<dbReference type="GO" id="GO:0004222">
    <property type="term" value="F:metalloendopeptidase activity"/>
    <property type="evidence" value="ECO:0007669"/>
    <property type="project" value="InterPro"/>
</dbReference>
<dbReference type="Proteomes" id="UP000314986">
    <property type="component" value="Unassembled WGS sequence"/>
</dbReference>
<feature type="binding site" evidence="1">
    <location>
        <position position="183"/>
    </location>
    <ligand>
        <name>Zn(2+)</name>
        <dbReference type="ChEBI" id="CHEBI:29105"/>
        <note>catalytic</note>
    </ligand>
</feature>
<dbReference type="GO" id="GO:0045087">
    <property type="term" value="P:innate immune response"/>
    <property type="evidence" value="ECO:0007669"/>
    <property type="project" value="TreeGrafter"/>
</dbReference>
<dbReference type="InParanoid" id="A0A4W3GT73"/>
<sequence>MYGVTGRCVCTVLQGAVCTVLQGAVCVYSITGRCVCTVLQGAVCVQYYRALCVYSITGHYVYVQYYRALGVRVVLMAVELWSTNPIVVDRDAAGTLHRFLQWRQTRLLPRLQHDHAQLLGSVSHYTNTVTTLYNSLSLSLSLSHPLSLIRFMSITVSPDTQSSILPVAGVLAHEIGHNLGLSHDSESPSCQSYTPYVSHTPRKNKCGQSIHDCLWDTAVRNWLPCFAHKYTVNSLYSILCSVNRFDKALY</sequence>
<dbReference type="InterPro" id="IPR024079">
    <property type="entry name" value="MetalloPept_cat_dom_sf"/>
</dbReference>
<keyword evidence="1" id="KW-0862">Zinc</keyword>
<protein>
    <submittedName>
        <fullName evidence="3">Snake venom metalloproteinase BaP1-like</fullName>
    </submittedName>
</protein>
<dbReference type="PANTHER" id="PTHR11905:SF130">
    <property type="entry name" value="DISINTEGRIN AND METALLOPROTEINASE DOMAIN-CONTAINING PROTEIN 15"/>
    <property type="match status" value="1"/>
</dbReference>
<feature type="binding site" evidence="1">
    <location>
        <position position="173"/>
    </location>
    <ligand>
        <name>Zn(2+)</name>
        <dbReference type="ChEBI" id="CHEBI:29105"/>
        <note>catalytic</note>
    </ligand>
</feature>
<dbReference type="PANTHER" id="PTHR11905">
    <property type="entry name" value="ADAM A DISINTEGRIN AND METALLOPROTEASE DOMAIN"/>
    <property type="match status" value="1"/>
</dbReference>
<dbReference type="GO" id="GO:0005615">
    <property type="term" value="C:extracellular space"/>
    <property type="evidence" value="ECO:0007669"/>
    <property type="project" value="TreeGrafter"/>
</dbReference>
<reference evidence="4" key="3">
    <citation type="journal article" date="2014" name="Nature">
        <title>Elephant shark genome provides unique insights into gnathostome evolution.</title>
        <authorList>
            <consortium name="International Elephant Shark Genome Sequencing Consortium"/>
            <person name="Venkatesh B."/>
            <person name="Lee A.P."/>
            <person name="Ravi V."/>
            <person name="Maurya A.K."/>
            <person name="Lian M.M."/>
            <person name="Swann J.B."/>
            <person name="Ohta Y."/>
            <person name="Flajnik M.F."/>
            <person name="Sutoh Y."/>
            <person name="Kasahara M."/>
            <person name="Hoon S."/>
            <person name="Gangu V."/>
            <person name="Roy S.W."/>
            <person name="Irimia M."/>
            <person name="Korzh V."/>
            <person name="Kondrychyn I."/>
            <person name="Lim Z.W."/>
            <person name="Tay B.H."/>
            <person name="Tohari S."/>
            <person name="Kong K.W."/>
            <person name="Ho S."/>
            <person name="Lorente-Galdos B."/>
            <person name="Quilez J."/>
            <person name="Marques-Bonet T."/>
            <person name="Raney B.J."/>
            <person name="Ingham P.W."/>
            <person name="Tay A."/>
            <person name="Hillier L.W."/>
            <person name="Minx P."/>
            <person name="Boehm T."/>
            <person name="Wilson R.K."/>
            <person name="Brenner S."/>
            <person name="Warren W.C."/>
        </authorList>
    </citation>
    <scope>NUCLEOTIDE SEQUENCE [LARGE SCALE GENOMIC DNA]</scope>
</reference>
<dbReference type="InterPro" id="IPR001590">
    <property type="entry name" value="Peptidase_M12B"/>
</dbReference>
<comment type="caution">
    <text evidence="1">Lacks conserved residue(s) required for the propagation of feature annotation.</text>
</comment>
<reference evidence="3" key="5">
    <citation type="submission" date="2025-09" db="UniProtKB">
        <authorList>
            <consortium name="Ensembl"/>
        </authorList>
    </citation>
    <scope>IDENTIFICATION</scope>
</reference>
<dbReference type="GO" id="GO:0046872">
    <property type="term" value="F:metal ion binding"/>
    <property type="evidence" value="ECO:0007669"/>
    <property type="project" value="UniProtKB-KW"/>
</dbReference>
<feature type="domain" description="Peptidase M12B" evidence="2">
    <location>
        <begin position="65"/>
        <end position="250"/>
    </location>
</feature>
<name>A0A4W3GT73_CALMI</name>
<dbReference type="Ensembl" id="ENSCMIT00000007005.1">
    <property type="protein sequence ID" value="ENSCMIP00000006791.1"/>
    <property type="gene ID" value="ENSCMIG00000003788.1"/>
</dbReference>
<dbReference type="PROSITE" id="PS50215">
    <property type="entry name" value="ADAM_MEPRO"/>
    <property type="match status" value="1"/>
</dbReference>
<proteinExistence type="predicted"/>
<keyword evidence="4" id="KW-1185">Reference proteome</keyword>
<feature type="binding site" evidence="1">
    <location>
        <position position="177"/>
    </location>
    <ligand>
        <name>Zn(2+)</name>
        <dbReference type="ChEBI" id="CHEBI:29105"/>
        <note>catalytic</note>
    </ligand>
</feature>
<evidence type="ECO:0000313" key="3">
    <source>
        <dbReference type="Ensembl" id="ENSCMIP00000006791.1"/>
    </source>
</evidence>
<reference evidence="4" key="2">
    <citation type="journal article" date="2007" name="PLoS Biol.">
        <title>Survey sequencing and comparative analysis of the elephant shark (Callorhinchus milii) genome.</title>
        <authorList>
            <person name="Venkatesh B."/>
            <person name="Kirkness E.F."/>
            <person name="Loh Y.H."/>
            <person name="Halpern A.L."/>
            <person name="Lee A.P."/>
            <person name="Johnson J."/>
            <person name="Dandona N."/>
            <person name="Viswanathan L.D."/>
            <person name="Tay A."/>
            <person name="Venter J.C."/>
            <person name="Strausberg R.L."/>
            <person name="Brenner S."/>
        </authorList>
    </citation>
    <scope>NUCLEOTIDE SEQUENCE [LARGE SCALE GENOMIC DNA]</scope>
</reference>
<reference evidence="3" key="4">
    <citation type="submission" date="2025-08" db="UniProtKB">
        <authorList>
            <consortium name="Ensembl"/>
        </authorList>
    </citation>
    <scope>IDENTIFICATION</scope>
</reference>
<accession>A0A4W3GT73</accession>
<keyword evidence="1" id="KW-0479">Metal-binding</keyword>
<evidence type="ECO:0000256" key="1">
    <source>
        <dbReference type="PROSITE-ProRule" id="PRU00276"/>
    </source>
</evidence>
<evidence type="ECO:0000313" key="4">
    <source>
        <dbReference type="Proteomes" id="UP000314986"/>
    </source>
</evidence>
<evidence type="ECO:0000259" key="2">
    <source>
        <dbReference type="PROSITE" id="PS50215"/>
    </source>
</evidence>
<dbReference type="AlphaFoldDB" id="A0A4W3GT73"/>
<dbReference type="GO" id="GO:0006508">
    <property type="term" value="P:proteolysis"/>
    <property type="evidence" value="ECO:0007669"/>
    <property type="project" value="InterPro"/>
</dbReference>
<dbReference type="Pfam" id="PF01421">
    <property type="entry name" value="Reprolysin"/>
    <property type="match status" value="1"/>
</dbReference>
<dbReference type="SUPFAM" id="SSF55486">
    <property type="entry name" value="Metalloproteases ('zincins'), catalytic domain"/>
    <property type="match status" value="1"/>
</dbReference>